<sequence>MRLHDHEIVSTPDLVHRLVAAQLPRWAGLPVRPGPAGGTDHHLFRLGDDLLVRMPKIAWAQDQALADARWLPHLAAQLPVEIPAPVAVGEPGEGFPFRWSVVPWLEGDPASPEVLGARGARDLGELVAALRTVPTAGGPVKEGTSRGVPLANLDDDVRAAIRASGTRIDGPAVTRVWDAALAARPAAEPSWLHGDLLPGNLLARGGRLTGVIDWGAMGVGDPAADLIPAWSLPLADCERADFRATATAGLADPDDAWQRGRGWMLVQAVIALPYYWDRWPAFARAGQARIATVLAD</sequence>
<dbReference type="Gene3D" id="3.90.1200.10">
    <property type="match status" value="1"/>
</dbReference>
<proteinExistence type="predicted"/>
<dbReference type="Proteomes" id="UP001611580">
    <property type="component" value="Unassembled WGS sequence"/>
</dbReference>
<accession>A0ABW7XP89</accession>
<dbReference type="RefSeq" id="WP_397406529.1">
    <property type="nucleotide sequence ID" value="NZ_JBIRYI010000014.1"/>
</dbReference>
<evidence type="ECO:0000313" key="3">
    <source>
        <dbReference type="Proteomes" id="UP001611580"/>
    </source>
</evidence>
<evidence type="ECO:0000259" key="1">
    <source>
        <dbReference type="Pfam" id="PF01636"/>
    </source>
</evidence>
<dbReference type="GO" id="GO:0016740">
    <property type="term" value="F:transferase activity"/>
    <property type="evidence" value="ECO:0007669"/>
    <property type="project" value="UniProtKB-KW"/>
</dbReference>
<dbReference type="EC" id="2.7.-.-" evidence="2"/>
<comment type="caution">
    <text evidence="2">The sequence shown here is derived from an EMBL/GenBank/DDBJ whole genome shotgun (WGS) entry which is preliminary data.</text>
</comment>
<dbReference type="EMBL" id="JBIRYI010000014">
    <property type="protein sequence ID" value="MFI2489352.1"/>
    <property type="molecule type" value="Genomic_DNA"/>
</dbReference>
<dbReference type="PANTHER" id="PTHR21310">
    <property type="entry name" value="AMINOGLYCOSIDE PHOSPHOTRANSFERASE-RELATED-RELATED"/>
    <property type="match status" value="1"/>
</dbReference>
<dbReference type="InterPro" id="IPR011009">
    <property type="entry name" value="Kinase-like_dom_sf"/>
</dbReference>
<dbReference type="Gene3D" id="3.30.200.20">
    <property type="entry name" value="Phosphorylase Kinase, domain 1"/>
    <property type="match status" value="1"/>
</dbReference>
<reference evidence="2 3" key="1">
    <citation type="submission" date="2024-10" db="EMBL/GenBank/DDBJ databases">
        <title>The Natural Products Discovery Center: Release of the First 8490 Sequenced Strains for Exploring Actinobacteria Biosynthetic Diversity.</title>
        <authorList>
            <person name="Kalkreuter E."/>
            <person name="Kautsar S.A."/>
            <person name="Yang D."/>
            <person name="Bader C.D."/>
            <person name="Teijaro C.N."/>
            <person name="Fluegel L."/>
            <person name="Davis C.M."/>
            <person name="Simpson J.R."/>
            <person name="Lauterbach L."/>
            <person name="Steele A.D."/>
            <person name="Gui C."/>
            <person name="Meng S."/>
            <person name="Li G."/>
            <person name="Viehrig K."/>
            <person name="Ye F."/>
            <person name="Su P."/>
            <person name="Kiefer A.F."/>
            <person name="Nichols A."/>
            <person name="Cepeda A.J."/>
            <person name="Yan W."/>
            <person name="Fan B."/>
            <person name="Jiang Y."/>
            <person name="Adhikari A."/>
            <person name="Zheng C.-J."/>
            <person name="Schuster L."/>
            <person name="Cowan T.M."/>
            <person name="Smanski M.J."/>
            <person name="Chevrette M.G."/>
            <person name="De Carvalho L.P.S."/>
            <person name="Shen B."/>
        </authorList>
    </citation>
    <scope>NUCLEOTIDE SEQUENCE [LARGE SCALE GENOMIC DNA]</scope>
    <source>
        <strain evidence="2 3">NPDC019481</strain>
    </source>
</reference>
<protein>
    <submittedName>
        <fullName evidence="2">Aminoglycoside phosphotransferase family protein</fullName>
        <ecNumber evidence="2">2.7.-.-</ecNumber>
    </submittedName>
</protein>
<dbReference type="CDD" id="cd05155">
    <property type="entry name" value="APH_ChoK_like_1"/>
    <property type="match status" value="1"/>
</dbReference>
<feature type="domain" description="Aminoglycoside phosphotransferase" evidence="1">
    <location>
        <begin position="36"/>
        <end position="263"/>
    </location>
</feature>
<dbReference type="Pfam" id="PF01636">
    <property type="entry name" value="APH"/>
    <property type="match status" value="1"/>
</dbReference>
<gene>
    <name evidence="2" type="ORF">ACH47X_20745</name>
</gene>
<evidence type="ECO:0000313" key="2">
    <source>
        <dbReference type="EMBL" id="MFI2489352.1"/>
    </source>
</evidence>
<dbReference type="PANTHER" id="PTHR21310:SF42">
    <property type="entry name" value="BIFUNCTIONAL AAC_APH"/>
    <property type="match status" value="1"/>
</dbReference>
<dbReference type="SUPFAM" id="SSF56112">
    <property type="entry name" value="Protein kinase-like (PK-like)"/>
    <property type="match status" value="1"/>
</dbReference>
<dbReference type="InterPro" id="IPR002575">
    <property type="entry name" value="Aminoglycoside_PTrfase"/>
</dbReference>
<keyword evidence="2" id="KW-0808">Transferase</keyword>
<organism evidence="2 3">
    <name type="scientific">Promicromonospora kroppenstedtii</name>
    <dbReference type="NCBI Taxonomy" id="440482"/>
    <lineage>
        <taxon>Bacteria</taxon>
        <taxon>Bacillati</taxon>
        <taxon>Actinomycetota</taxon>
        <taxon>Actinomycetes</taxon>
        <taxon>Micrococcales</taxon>
        <taxon>Promicromonosporaceae</taxon>
        <taxon>Promicromonospora</taxon>
    </lineage>
</organism>
<name>A0ABW7XP89_9MICO</name>
<dbReference type="InterPro" id="IPR051678">
    <property type="entry name" value="AGP_Transferase"/>
</dbReference>
<keyword evidence="3" id="KW-1185">Reference proteome</keyword>